<sequence>MKRVASDGRVRRIHCNVIRAISKASEWHQRGPAQRQSIGRSLSVYVGLITGQGDRLAVRRDGDVINVLERRGMRSVWL</sequence>
<reference evidence="1 2" key="1">
    <citation type="journal article" date="2023" name="Genes (Basel)">
        <title>Chromosome-Level Genome Assembly and Circadian Gene Repertoire of the Patagonia Blennie Eleginops maclovinus-The Closest Ancestral Proxy of Antarctic Cryonotothenioids.</title>
        <authorList>
            <person name="Cheng C.C."/>
            <person name="Rivera-Colon A.G."/>
            <person name="Minhas B.F."/>
            <person name="Wilson L."/>
            <person name="Rayamajhi N."/>
            <person name="Vargas-Chacoff L."/>
            <person name="Catchen J.M."/>
        </authorList>
    </citation>
    <scope>NUCLEOTIDE SEQUENCE [LARGE SCALE GENOMIC DNA]</scope>
    <source>
        <strain evidence="1">JMC-PN-2008</strain>
    </source>
</reference>
<dbReference type="AlphaFoldDB" id="A0AAN7Y243"/>
<keyword evidence="2" id="KW-1185">Reference proteome</keyword>
<proteinExistence type="predicted"/>
<organism evidence="1 2">
    <name type="scientific">Eleginops maclovinus</name>
    <name type="common">Patagonian blennie</name>
    <name type="synonym">Eleginus maclovinus</name>
    <dbReference type="NCBI Taxonomy" id="56733"/>
    <lineage>
        <taxon>Eukaryota</taxon>
        <taxon>Metazoa</taxon>
        <taxon>Chordata</taxon>
        <taxon>Craniata</taxon>
        <taxon>Vertebrata</taxon>
        <taxon>Euteleostomi</taxon>
        <taxon>Actinopterygii</taxon>
        <taxon>Neopterygii</taxon>
        <taxon>Teleostei</taxon>
        <taxon>Neoteleostei</taxon>
        <taxon>Acanthomorphata</taxon>
        <taxon>Eupercaria</taxon>
        <taxon>Perciformes</taxon>
        <taxon>Notothenioidei</taxon>
        <taxon>Eleginopidae</taxon>
        <taxon>Eleginops</taxon>
    </lineage>
</organism>
<protein>
    <submittedName>
        <fullName evidence="1">Uncharacterized protein</fullName>
    </submittedName>
</protein>
<name>A0AAN7Y243_ELEMC</name>
<dbReference type="EMBL" id="JAUZQC010000003">
    <property type="protein sequence ID" value="KAK5874278.1"/>
    <property type="molecule type" value="Genomic_DNA"/>
</dbReference>
<comment type="caution">
    <text evidence="1">The sequence shown here is derived from an EMBL/GenBank/DDBJ whole genome shotgun (WGS) entry which is preliminary data.</text>
</comment>
<dbReference type="Proteomes" id="UP001346869">
    <property type="component" value="Unassembled WGS sequence"/>
</dbReference>
<reference evidence="1 2" key="2">
    <citation type="journal article" date="2023" name="Mol. Biol. Evol.">
        <title>Genomics of Secondarily Temperate Adaptation in the Only Non-Antarctic Icefish.</title>
        <authorList>
            <person name="Rivera-Colon A.G."/>
            <person name="Rayamajhi N."/>
            <person name="Minhas B.F."/>
            <person name="Madrigal G."/>
            <person name="Bilyk K.T."/>
            <person name="Yoon V."/>
            <person name="Hune M."/>
            <person name="Gregory S."/>
            <person name="Cheng C.H.C."/>
            <person name="Catchen J.M."/>
        </authorList>
    </citation>
    <scope>NUCLEOTIDE SEQUENCE [LARGE SCALE GENOMIC DNA]</scope>
    <source>
        <strain evidence="1">JMC-PN-2008</strain>
    </source>
</reference>
<evidence type="ECO:0000313" key="2">
    <source>
        <dbReference type="Proteomes" id="UP001346869"/>
    </source>
</evidence>
<evidence type="ECO:0000313" key="1">
    <source>
        <dbReference type="EMBL" id="KAK5874278.1"/>
    </source>
</evidence>
<gene>
    <name evidence="1" type="ORF">PBY51_019241</name>
</gene>
<accession>A0AAN7Y243</accession>